<reference evidence="2" key="1">
    <citation type="journal article" date="2014" name="Int. J. Syst. Evol. Microbiol.">
        <title>Complete genome sequence of Corynebacterium casei LMG S-19264T (=DSM 44701T), isolated from a smear-ripened cheese.</title>
        <authorList>
            <consortium name="US DOE Joint Genome Institute (JGI-PGF)"/>
            <person name="Walter F."/>
            <person name="Albersmeier A."/>
            <person name="Kalinowski J."/>
            <person name="Ruckert C."/>
        </authorList>
    </citation>
    <scope>NUCLEOTIDE SEQUENCE</scope>
    <source>
        <strain evidence="2">JCM 3302</strain>
    </source>
</reference>
<evidence type="ECO:0000313" key="3">
    <source>
        <dbReference type="Proteomes" id="UP000641386"/>
    </source>
</evidence>
<dbReference type="AlphaFoldDB" id="A0A918ZUZ9"/>
<accession>A0A918ZUZ9</accession>
<organism evidence="2 3">
    <name type="scientific">Streptomyces spiralis</name>
    <dbReference type="NCBI Taxonomy" id="66376"/>
    <lineage>
        <taxon>Bacteria</taxon>
        <taxon>Bacillati</taxon>
        <taxon>Actinomycetota</taxon>
        <taxon>Actinomycetes</taxon>
        <taxon>Kitasatosporales</taxon>
        <taxon>Streptomycetaceae</taxon>
        <taxon>Streptomyces</taxon>
    </lineage>
</organism>
<gene>
    <name evidence="2" type="ORF">GCM10014715_24190</name>
</gene>
<protein>
    <submittedName>
        <fullName evidence="2">Uncharacterized protein</fullName>
    </submittedName>
</protein>
<keyword evidence="3" id="KW-1185">Reference proteome</keyword>
<dbReference type="RefSeq" id="WP_189899409.1">
    <property type="nucleotide sequence ID" value="NZ_BNBC01000008.1"/>
</dbReference>
<dbReference type="EMBL" id="BNBC01000008">
    <property type="protein sequence ID" value="GHE69466.1"/>
    <property type="molecule type" value="Genomic_DNA"/>
</dbReference>
<name>A0A918ZUZ9_9ACTN</name>
<dbReference type="Proteomes" id="UP000641386">
    <property type="component" value="Unassembled WGS sequence"/>
</dbReference>
<evidence type="ECO:0000313" key="2">
    <source>
        <dbReference type="EMBL" id="GHE69466.1"/>
    </source>
</evidence>
<sequence length="107" mass="11120">MPWGASTGRSWAGDSRRNHQAAPLVVALISQLGCLGAEPSIASLHRALAEAEATGAPAGPEIIRPAPTDRRGMPRRGLPAARPETGHGRDLLVIKTVVSAEGELASR</sequence>
<reference evidence="2" key="2">
    <citation type="submission" date="2020-09" db="EMBL/GenBank/DDBJ databases">
        <authorList>
            <person name="Sun Q."/>
            <person name="Ohkuma M."/>
        </authorList>
    </citation>
    <scope>NUCLEOTIDE SEQUENCE</scope>
    <source>
        <strain evidence="2">JCM 3302</strain>
    </source>
</reference>
<feature type="compositionally biased region" description="Low complexity" evidence="1">
    <location>
        <begin position="51"/>
        <end position="61"/>
    </location>
</feature>
<evidence type="ECO:0000256" key="1">
    <source>
        <dbReference type="SAM" id="MobiDB-lite"/>
    </source>
</evidence>
<proteinExistence type="predicted"/>
<feature type="region of interest" description="Disordered" evidence="1">
    <location>
        <begin position="51"/>
        <end position="86"/>
    </location>
</feature>
<comment type="caution">
    <text evidence="2">The sequence shown here is derived from an EMBL/GenBank/DDBJ whole genome shotgun (WGS) entry which is preliminary data.</text>
</comment>